<dbReference type="Proteomes" id="UP000281424">
    <property type="component" value="Segment"/>
</dbReference>
<dbReference type="EMBL" id="KX686117">
    <property type="protein sequence ID" value="ASV62965.1"/>
    <property type="molecule type" value="Genomic_DNA"/>
</dbReference>
<accession>A0A0S2E5Q9</accession>
<proteinExistence type="predicted"/>
<evidence type="ECO:0000256" key="1">
    <source>
        <dbReference type="SAM" id="MobiDB-lite"/>
    </source>
</evidence>
<dbReference type="PROSITE" id="PS51257">
    <property type="entry name" value="PROKAR_LIPOPROTEIN"/>
    <property type="match status" value="1"/>
</dbReference>
<dbReference type="GO" id="GO:0019031">
    <property type="term" value="C:viral envelope"/>
    <property type="evidence" value="ECO:0007669"/>
    <property type="project" value="UniProtKB-KW"/>
</dbReference>
<evidence type="ECO:0000256" key="2">
    <source>
        <dbReference type="SAM" id="Phobius"/>
    </source>
</evidence>
<reference evidence="3 5" key="1">
    <citation type="submission" date="2015-11" db="EMBL/GenBank/DDBJ databases">
        <title>Comparative analysis of genome sequences of three different virulent isolates of white spot syndrome virus.</title>
        <authorList>
            <person name="Gao M."/>
            <person name="Yang F."/>
            <person name="Xu L."/>
            <person name="Li F."/>
        </authorList>
    </citation>
    <scope>NUCLEOTIDE SEQUENCE [LARGE SCALE GENOMIC DNA]</scope>
    <source>
        <strain evidence="3 5">CN02</strain>
    </source>
</reference>
<keyword evidence="2" id="KW-0472">Membrane</keyword>
<evidence type="ECO:0000313" key="5">
    <source>
        <dbReference type="Proteomes" id="UP000281341"/>
    </source>
</evidence>
<keyword evidence="3" id="KW-0946">Virion</keyword>
<sequence length="972" mass="108400">MDERRRDPLLYPTNRSMRFTAQITLFVTVFVLGCIFALVCAAMAYNVAKPMSVNFQAIHELGMKSKLKAVQGANPEKTLEEYLEARGRHDGVEDASNYPPHPALLDMMNLTVKGNKWNVPSETKERNSRFESHDLAANRSSSLLVPEHHIDRLSEATIEKSNKYLDAVSGKKFRQRMVNLKDNIEKDDTELYDSLFGVHDIHHHSASGVSGDAPPPPPSTSEGHDEDVDILAYNTGGYCSNPVPLKEGQTCTSVCYTSRAVRVMTPFVAGGTFITHKSGEDPKPYCWSGNVPGDHIETSPTTGERVVKECSVHTSIVVLTDDGGWQCRPKYPTYFGGSGGTSMTACAFNPSTHKGPPPPSSSTPIYYDVLKKQQIRNHTEFRNSSYISKLRQSSSLAEFKIKCNDPEFLYKNPITCFCNNKKDVLNNDLLSQDVTKDMKFRGMYECMENPCVMMPNIDPSFVTFDVSTMKCVPGVNNPQDSNRHAIIGDDRTPLVGTVPAMGIFLADQSKRGDQIHQQRPKSSIDETTAKKIALAQAPIITPLNLDATNTSKNVLFVPIPSTVLPPLENIPHVIIRPSSLLHRSCLAPVLNKPSSGQHRPFCTAPFYIEPAANVLAGNIPQKPYEHSMLATECLRNSRMVSGSVHGGSELLFSTLLSQNKPSSYIRTPPGGTPAPEYNSTGDQRLEEIRDFFERNFNDERRLSQTEYVIKKHARGMRTSEIYLKSSSWDSLMKRKEFLRHIIKKSEDTFVLKEGLLMRSYGPYAATVLARDMFDLDYLKGKPASKTSSTLKVSNPLQYAFPTSYSVLPEEGATDDIFSVDHNRIFDSETIPSYFDCSNVTPGSEKLFGTSSSSSEYRVDIDDDAWGLQSFRLDHNPKSGPVVQSDPRLVFDASNISSTPEGATITPLSLFKKSLVEWGHKKADVQETSWFRDGVDTSEAYRRLLVETSMAVRNSWFSLAWENKNYYFAKNSS</sequence>
<dbReference type="EMBL" id="KT995470">
    <property type="protein sequence ID" value="ALN66137.1"/>
    <property type="molecule type" value="Genomic_DNA"/>
</dbReference>
<name>A0A0S2E5Q9_9VIRU</name>
<keyword evidence="2" id="KW-1133">Transmembrane helix</keyword>
<evidence type="ECO:0000313" key="4">
    <source>
        <dbReference type="EMBL" id="ASV62965.1"/>
    </source>
</evidence>
<dbReference type="Proteomes" id="UP000281341">
    <property type="component" value="Segment"/>
</dbReference>
<protein>
    <submittedName>
        <fullName evidence="3 4">Envelope protein</fullName>
    </submittedName>
</protein>
<reference evidence="4" key="2">
    <citation type="journal article" date="2017" name="Virusdisease">
        <title>Characterization and prevalence of a novel white spot syndrome viral genotype in naturally infected wild crayfish, Procambarus clarkii, in Shanghai, China.</title>
        <authorList>
            <person name="Jiang L."/>
            <person name="Xiao J."/>
            <person name="Liu L."/>
            <person name="Pan Y."/>
            <person name="Yan S."/>
            <person name="Wang Y."/>
        </authorList>
    </citation>
    <scope>NUCLEOTIDE SEQUENCE [LARGE SCALE GENOMIC DNA]</scope>
    <source>
        <strain evidence="4">PC</strain>
    </source>
</reference>
<feature type="transmembrane region" description="Helical" evidence="2">
    <location>
        <begin position="21"/>
        <end position="45"/>
    </location>
</feature>
<feature type="region of interest" description="Disordered" evidence="1">
    <location>
        <begin position="203"/>
        <end position="225"/>
    </location>
</feature>
<organism evidence="3 5">
    <name type="scientific">White spot syndrome virus</name>
    <dbReference type="NCBI Taxonomy" id="342409"/>
    <lineage>
        <taxon>Viruses</taxon>
        <taxon>Viruses incertae sedis</taxon>
        <taxon>Naldaviricetes</taxon>
        <taxon>Nimaviridae</taxon>
        <taxon>Whispovirus</taxon>
    </lineage>
</organism>
<evidence type="ECO:0000313" key="3">
    <source>
        <dbReference type="EMBL" id="ALN66137.1"/>
    </source>
</evidence>
<keyword evidence="2" id="KW-0812">Transmembrane</keyword>
<keyword evidence="3" id="KW-0261">Viral envelope protein</keyword>